<name>A0ABT5DV15_9BACT</name>
<protein>
    <recommendedName>
        <fullName evidence="5">Secreted protein</fullName>
    </recommendedName>
</protein>
<gene>
    <name evidence="3" type="ORF">POL25_08810</name>
</gene>
<comment type="caution">
    <text evidence="3">The sequence shown here is derived from an EMBL/GenBank/DDBJ whole genome shotgun (WGS) entry which is preliminary data.</text>
</comment>
<proteinExistence type="predicted"/>
<reference evidence="3 4" key="1">
    <citation type="submission" date="2022-11" db="EMBL/GenBank/DDBJ databases">
        <title>Minimal conservation of predation-associated metabolite biosynthetic gene clusters underscores biosynthetic potential of Myxococcota including descriptions for ten novel species: Archangium lansinium sp. nov., Myxococcus landrumus sp. nov., Nannocystis bai.</title>
        <authorList>
            <person name="Ahearne A."/>
            <person name="Stevens C."/>
            <person name="Dowd S."/>
        </authorList>
    </citation>
    <scope>NUCLEOTIDE SEQUENCE [LARGE SCALE GENOMIC DNA]</scope>
    <source>
        <strain evidence="3 4">BB15-2</strain>
    </source>
</reference>
<feature type="compositionally biased region" description="Low complexity" evidence="1">
    <location>
        <begin position="46"/>
        <end position="56"/>
    </location>
</feature>
<dbReference type="EMBL" id="JAQNDL010000001">
    <property type="protein sequence ID" value="MDC0716990.1"/>
    <property type="molecule type" value="Genomic_DNA"/>
</dbReference>
<evidence type="ECO:0000256" key="2">
    <source>
        <dbReference type="SAM" id="SignalP"/>
    </source>
</evidence>
<evidence type="ECO:0008006" key="5">
    <source>
        <dbReference type="Google" id="ProtNLM"/>
    </source>
</evidence>
<accession>A0ABT5DV15</accession>
<dbReference type="Proteomes" id="UP001221686">
    <property type="component" value="Unassembled WGS sequence"/>
</dbReference>
<feature type="region of interest" description="Disordered" evidence="1">
    <location>
        <begin position="23"/>
        <end position="63"/>
    </location>
</feature>
<feature type="signal peptide" evidence="2">
    <location>
        <begin position="1"/>
        <end position="16"/>
    </location>
</feature>
<sequence>MLFVSSIQAALLSAVAAFVEPETEAAQPDEFAQPQPEGSETELPRARACSASSDASPTRRQWATVWPSSREPWKCLRSHDGGVAPAGFPDCWKVARDVYGCSEVVDVD</sequence>
<dbReference type="RefSeq" id="WP_272085476.1">
    <property type="nucleotide sequence ID" value="NZ_JAQNDL010000001.1"/>
</dbReference>
<evidence type="ECO:0000256" key="1">
    <source>
        <dbReference type="SAM" id="MobiDB-lite"/>
    </source>
</evidence>
<feature type="chain" id="PRO_5046586597" description="Secreted protein" evidence="2">
    <location>
        <begin position="17"/>
        <end position="108"/>
    </location>
</feature>
<evidence type="ECO:0000313" key="4">
    <source>
        <dbReference type="Proteomes" id="UP001221686"/>
    </source>
</evidence>
<keyword evidence="2" id="KW-0732">Signal</keyword>
<keyword evidence="4" id="KW-1185">Reference proteome</keyword>
<organism evidence="3 4">
    <name type="scientific">Nannocystis bainbridge</name>
    <dbReference type="NCBI Taxonomy" id="2995303"/>
    <lineage>
        <taxon>Bacteria</taxon>
        <taxon>Pseudomonadati</taxon>
        <taxon>Myxococcota</taxon>
        <taxon>Polyangia</taxon>
        <taxon>Nannocystales</taxon>
        <taxon>Nannocystaceae</taxon>
        <taxon>Nannocystis</taxon>
    </lineage>
</organism>
<evidence type="ECO:0000313" key="3">
    <source>
        <dbReference type="EMBL" id="MDC0716990.1"/>
    </source>
</evidence>